<sequence length="420" mass="44411">MTPSPLPVTSRFGKFFVLVAILLMSVNLRSAVASMSPVFVFINEDIPLNSAVKAVIGMMPPILFAVCGVLTPMLVRRTSLEVATIIALSIQVTGLLMRAVTPDTTWLIIGSACAMGGMGMGNVLLPPLIKRHFPQRIAVMTTVYVTLISVGTFVPAFLAVPIASAAGWRVSMGIWCSLAAVVIIPWLVVAFQQRSQGIRLGSPMAGEPEPGVAATDRPAGRVWTSRVAWAVTVVFTLSSMNAYSMFSWLPVILQDSAGVSAAEAGSLMGLYAFMGLPAALLVPALASRLGSVSKLIYFAIACGLVGYAGLWVMPGTLTWLWVVIAGLGPTLFPIALLMINRRTRSHRTAVTLSGFAQSVGYTVAAIGPLGVGLLHDLTGGWGAGYAVLCVFFLGGIWAARVLRTPQTVEEDWASRPHSAP</sequence>
<comment type="caution">
    <text evidence="2">The sequence shown here is derived from an EMBL/GenBank/DDBJ whole genome shotgun (WGS) entry which is preliminary data.</text>
</comment>
<dbReference type="Pfam" id="PF07690">
    <property type="entry name" value="MFS_1"/>
    <property type="match status" value="1"/>
</dbReference>
<feature type="transmembrane region" description="Helical" evidence="1">
    <location>
        <begin position="54"/>
        <end position="75"/>
    </location>
</feature>
<dbReference type="SUPFAM" id="SSF103473">
    <property type="entry name" value="MFS general substrate transporter"/>
    <property type="match status" value="1"/>
</dbReference>
<gene>
    <name evidence="2" type="ORF">FB466_0311</name>
</gene>
<feature type="transmembrane region" description="Helical" evidence="1">
    <location>
        <begin position="106"/>
        <end position="125"/>
    </location>
</feature>
<dbReference type="EMBL" id="VFPN01000001">
    <property type="protein sequence ID" value="TQM65507.1"/>
    <property type="molecule type" value="Genomic_DNA"/>
</dbReference>
<accession>A0A543I4L5</accession>
<feature type="transmembrane region" description="Helical" evidence="1">
    <location>
        <begin position="295"/>
        <end position="313"/>
    </location>
</feature>
<dbReference type="Gene3D" id="1.20.1250.20">
    <property type="entry name" value="MFS general substrate transporter like domains"/>
    <property type="match status" value="2"/>
</dbReference>
<dbReference type="InterPro" id="IPR011701">
    <property type="entry name" value="MFS"/>
</dbReference>
<dbReference type="GO" id="GO:0022857">
    <property type="term" value="F:transmembrane transporter activity"/>
    <property type="evidence" value="ECO:0007669"/>
    <property type="project" value="InterPro"/>
</dbReference>
<dbReference type="AlphaFoldDB" id="A0A543I4L5"/>
<evidence type="ECO:0000313" key="3">
    <source>
        <dbReference type="Proteomes" id="UP000318331"/>
    </source>
</evidence>
<dbReference type="PANTHER" id="PTHR23523">
    <property type="match status" value="1"/>
</dbReference>
<name>A0A543I4L5_9MICO</name>
<feature type="transmembrane region" description="Helical" evidence="1">
    <location>
        <begin position="227"/>
        <end position="246"/>
    </location>
</feature>
<feature type="transmembrane region" description="Helical" evidence="1">
    <location>
        <begin position="172"/>
        <end position="191"/>
    </location>
</feature>
<dbReference type="PANTHER" id="PTHR23523:SF2">
    <property type="entry name" value="2-NITROIMIDAZOLE TRANSPORTER"/>
    <property type="match status" value="1"/>
</dbReference>
<feature type="transmembrane region" description="Helical" evidence="1">
    <location>
        <begin position="319"/>
        <end position="339"/>
    </location>
</feature>
<dbReference type="RefSeq" id="WP_141915285.1">
    <property type="nucleotide sequence ID" value="NZ_BAAAYS010000013.1"/>
</dbReference>
<dbReference type="InterPro" id="IPR052524">
    <property type="entry name" value="MFS_Cyanate_Porter"/>
</dbReference>
<dbReference type="Proteomes" id="UP000318331">
    <property type="component" value="Unassembled WGS sequence"/>
</dbReference>
<keyword evidence="1" id="KW-0812">Transmembrane</keyword>
<evidence type="ECO:0000256" key="1">
    <source>
        <dbReference type="SAM" id="Phobius"/>
    </source>
</evidence>
<feature type="transmembrane region" description="Helical" evidence="1">
    <location>
        <begin position="380"/>
        <end position="399"/>
    </location>
</feature>
<feature type="transmembrane region" description="Helical" evidence="1">
    <location>
        <begin position="266"/>
        <end position="286"/>
    </location>
</feature>
<keyword evidence="1" id="KW-0472">Membrane</keyword>
<feature type="transmembrane region" description="Helical" evidence="1">
    <location>
        <begin position="351"/>
        <end position="374"/>
    </location>
</feature>
<protein>
    <submittedName>
        <fullName evidence="2">CP family cyanate transporter-like MFS transporter</fullName>
    </submittedName>
</protein>
<reference evidence="2 3" key="1">
    <citation type="submission" date="2019-06" db="EMBL/GenBank/DDBJ databases">
        <title>Sequencing the genomes of 1000 actinobacteria strains.</title>
        <authorList>
            <person name="Klenk H.-P."/>
        </authorList>
    </citation>
    <scope>NUCLEOTIDE SEQUENCE [LARGE SCALE GENOMIC DNA]</scope>
    <source>
        <strain evidence="2 3">DSM 18031</strain>
    </source>
</reference>
<feature type="transmembrane region" description="Helical" evidence="1">
    <location>
        <begin position="82"/>
        <end position="100"/>
    </location>
</feature>
<dbReference type="InterPro" id="IPR036259">
    <property type="entry name" value="MFS_trans_sf"/>
</dbReference>
<proteinExistence type="predicted"/>
<dbReference type="OrthoDB" id="5317164at2"/>
<keyword evidence="1" id="KW-1133">Transmembrane helix</keyword>
<feature type="transmembrane region" description="Helical" evidence="1">
    <location>
        <begin position="137"/>
        <end position="160"/>
    </location>
</feature>
<keyword evidence="3" id="KW-1185">Reference proteome</keyword>
<evidence type="ECO:0000313" key="2">
    <source>
        <dbReference type="EMBL" id="TQM65507.1"/>
    </source>
</evidence>
<organism evidence="2 3">
    <name type="scientific">Klugiella xanthotipulae</name>
    <dbReference type="NCBI Taxonomy" id="244735"/>
    <lineage>
        <taxon>Bacteria</taxon>
        <taxon>Bacillati</taxon>
        <taxon>Actinomycetota</taxon>
        <taxon>Actinomycetes</taxon>
        <taxon>Micrococcales</taxon>
        <taxon>Microbacteriaceae</taxon>
        <taxon>Klugiella</taxon>
    </lineage>
</organism>